<gene>
    <name evidence="2" type="ORF">F5878DRAFT_599956</name>
</gene>
<dbReference type="SUPFAM" id="SSF81383">
    <property type="entry name" value="F-box domain"/>
    <property type="match status" value="1"/>
</dbReference>
<dbReference type="Proteomes" id="UP001163846">
    <property type="component" value="Unassembled WGS sequence"/>
</dbReference>
<organism evidence="2 3">
    <name type="scientific">Lentinula raphanica</name>
    <dbReference type="NCBI Taxonomy" id="153919"/>
    <lineage>
        <taxon>Eukaryota</taxon>
        <taxon>Fungi</taxon>
        <taxon>Dikarya</taxon>
        <taxon>Basidiomycota</taxon>
        <taxon>Agaricomycotina</taxon>
        <taxon>Agaricomycetes</taxon>
        <taxon>Agaricomycetidae</taxon>
        <taxon>Agaricales</taxon>
        <taxon>Marasmiineae</taxon>
        <taxon>Omphalotaceae</taxon>
        <taxon>Lentinula</taxon>
    </lineage>
</organism>
<accession>A0AA38ULK8</accession>
<dbReference type="InterPro" id="IPR036047">
    <property type="entry name" value="F-box-like_dom_sf"/>
</dbReference>
<proteinExistence type="predicted"/>
<reference evidence="2" key="1">
    <citation type="submission" date="2022-08" db="EMBL/GenBank/DDBJ databases">
        <authorList>
            <consortium name="DOE Joint Genome Institute"/>
            <person name="Min B."/>
            <person name="Riley R."/>
            <person name="Sierra-Patev S."/>
            <person name="Naranjo-Ortiz M."/>
            <person name="Looney B."/>
            <person name="Konkel Z."/>
            <person name="Slot J.C."/>
            <person name="Sakamoto Y."/>
            <person name="Steenwyk J.L."/>
            <person name="Rokas A."/>
            <person name="Carro J."/>
            <person name="Camarero S."/>
            <person name="Ferreira P."/>
            <person name="Molpeceres G."/>
            <person name="Ruiz-Duenas F.J."/>
            <person name="Serrano A."/>
            <person name="Henrissat B."/>
            <person name="Drula E."/>
            <person name="Hughes K.W."/>
            <person name="Mata J.L."/>
            <person name="Ishikawa N.K."/>
            <person name="Vargas-Isla R."/>
            <person name="Ushijima S."/>
            <person name="Smith C.A."/>
            <person name="Ahrendt S."/>
            <person name="Andreopoulos W."/>
            <person name="He G."/>
            <person name="Labutti K."/>
            <person name="Lipzen A."/>
            <person name="Ng V."/>
            <person name="Sandor L."/>
            <person name="Barry K."/>
            <person name="Martinez A.T."/>
            <person name="Xiao Y."/>
            <person name="Gibbons J.G."/>
            <person name="Terashima K."/>
            <person name="Hibbett D.S."/>
            <person name="Grigoriev I.V."/>
        </authorList>
    </citation>
    <scope>NUCLEOTIDE SEQUENCE</scope>
    <source>
        <strain evidence="2">TFB9207</strain>
    </source>
</reference>
<dbReference type="EMBL" id="MU805940">
    <property type="protein sequence ID" value="KAJ3845176.1"/>
    <property type="molecule type" value="Genomic_DNA"/>
</dbReference>
<keyword evidence="3" id="KW-1185">Reference proteome</keyword>
<dbReference type="PROSITE" id="PS50181">
    <property type="entry name" value="FBOX"/>
    <property type="match status" value="1"/>
</dbReference>
<dbReference type="AlphaFoldDB" id="A0AA38ULK8"/>
<name>A0AA38ULK8_9AGAR</name>
<comment type="caution">
    <text evidence="2">The sequence shown here is derived from an EMBL/GenBank/DDBJ whole genome shotgun (WGS) entry which is preliminary data.</text>
</comment>
<evidence type="ECO:0000313" key="3">
    <source>
        <dbReference type="Proteomes" id="UP001163846"/>
    </source>
</evidence>
<dbReference type="Pfam" id="PF00646">
    <property type="entry name" value="F-box"/>
    <property type="match status" value="1"/>
</dbReference>
<evidence type="ECO:0000313" key="2">
    <source>
        <dbReference type="EMBL" id="KAJ3845176.1"/>
    </source>
</evidence>
<dbReference type="InterPro" id="IPR001810">
    <property type="entry name" value="F-box_dom"/>
</dbReference>
<evidence type="ECO:0000259" key="1">
    <source>
        <dbReference type="PROSITE" id="PS50181"/>
    </source>
</evidence>
<feature type="domain" description="F-box" evidence="1">
    <location>
        <begin position="10"/>
        <end position="56"/>
    </location>
</feature>
<sequence length="538" mass="60126">MTTNISFHASKGFLDCPLDILLEIVTFLPVSDALNVLTVSRKLHTLRFTQSFWHILIQTLRLSSVPLACPLHFDPTQDLEELVCRTVKRHQTMLSSRPQFVRLRSHLLGHLRILEDEPICHVSGTRLYLTYSSGDGMASCWDLLSGNVLSKVYVGKNILAKTTLSAEKGKFLICLLAADSMNEFVASSAVVLSLEYHISAGSHISDVHMDIHHHEAIDASYPAMYPSCAMNEEGLLVIAKMATDIHLVVHNLKNGLKAIFKTGLTENDVDFVDVSFDRQDLIMITSSSNSPGMYRYSKDDLPYTSDFRATKNPHRPQILPLNIYVPPDLPVFCYERCAFYANGSHTSNGNRTQSVSRNSFATTAYRVISYGKDTKEHYTECRFWDFNPLDAHLTSTEPVVHKCRFPGLPLYQVACTGSESGTWGVFICDTNIVDDEAVADIFGHDFEVEVDVQYHTPPVQTLSVADAEILLVHYDPSTRTSSVHRPVLPSSLPGVTGLSAESNWLNNIKAMEIDERLGILYIMVEDIDGNVLCTMEFL</sequence>
<protein>
    <recommendedName>
        <fullName evidence="1">F-box domain-containing protein</fullName>
    </recommendedName>
</protein>